<dbReference type="GO" id="GO:0004674">
    <property type="term" value="F:protein serine/threonine kinase activity"/>
    <property type="evidence" value="ECO:0007669"/>
    <property type="project" value="UniProtKB-KW"/>
</dbReference>
<keyword evidence="1" id="KW-0418">Kinase</keyword>
<protein>
    <submittedName>
        <fullName evidence="3">ATP-binding protein</fullName>
    </submittedName>
</protein>
<keyword evidence="1" id="KW-0723">Serine/threonine-protein kinase</keyword>
<reference evidence="3 4" key="1">
    <citation type="submission" date="2020-06" db="EMBL/GenBank/DDBJ databases">
        <title>Nonomuraea sp. SMC257, a novel actinomycete isolated from soil.</title>
        <authorList>
            <person name="Chanama M."/>
        </authorList>
    </citation>
    <scope>NUCLEOTIDE SEQUENCE [LARGE SCALE GENOMIC DNA]</scope>
    <source>
        <strain evidence="3 4">SMC257</strain>
    </source>
</reference>
<evidence type="ECO:0000259" key="2">
    <source>
        <dbReference type="Pfam" id="PF13581"/>
    </source>
</evidence>
<evidence type="ECO:0000313" key="3">
    <source>
        <dbReference type="EMBL" id="NUW31169.1"/>
    </source>
</evidence>
<dbReference type="Gene3D" id="3.30.565.10">
    <property type="entry name" value="Histidine kinase-like ATPase, C-terminal domain"/>
    <property type="match status" value="1"/>
</dbReference>
<keyword evidence="1" id="KW-0808">Transferase</keyword>
<gene>
    <name evidence="3" type="ORF">HTZ77_07005</name>
</gene>
<dbReference type="SUPFAM" id="SSF55874">
    <property type="entry name" value="ATPase domain of HSP90 chaperone/DNA topoisomerase II/histidine kinase"/>
    <property type="match status" value="1"/>
</dbReference>
<proteinExistence type="predicted"/>
<keyword evidence="3" id="KW-0547">Nucleotide-binding</keyword>
<comment type="caution">
    <text evidence="3">The sequence shown here is derived from an EMBL/GenBank/DDBJ whole genome shotgun (WGS) entry which is preliminary data.</text>
</comment>
<evidence type="ECO:0000256" key="1">
    <source>
        <dbReference type="ARBA" id="ARBA00022527"/>
    </source>
</evidence>
<dbReference type="EMBL" id="JABWGN010000003">
    <property type="protein sequence ID" value="NUW31169.1"/>
    <property type="molecule type" value="Genomic_DNA"/>
</dbReference>
<sequence length="131" mass="13998">MTVGRPALVRSFARGRITVVRRAVAEFAAAEGLAGRRLEDFVLAVNEITTNAVLHGGGGGRLRLWSLDGRLWCEVTDEGPGLPPGWMGSERTPSRYDTGGRGLWLTRLLCDHVTIVSTPAGTSVTFSTCTG</sequence>
<keyword evidence="3" id="KW-0067">ATP-binding</keyword>
<dbReference type="InterPro" id="IPR050267">
    <property type="entry name" value="Anti-sigma-factor_SerPK"/>
</dbReference>
<organism evidence="3 4">
    <name type="scientific">Nonomuraea montanisoli</name>
    <dbReference type="NCBI Taxonomy" id="2741721"/>
    <lineage>
        <taxon>Bacteria</taxon>
        <taxon>Bacillati</taxon>
        <taxon>Actinomycetota</taxon>
        <taxon>Actinomycetes</taxon>
        <taxon>Streptosporangiales</taxon>
        <taxon>Streptosporangiaceae</taxon>
        <taxon>Nonomuraea</taxon>
    </lineage>
</organism>
<accession>A0A7Y6I441</accession>
<dbReference type="Proteomes" id="UP000586042">
    <property type="component" value="Unassembled WGS sequence"/>
</dbReference>
<dbReference type="Pfam" id="PF13581">
    <property type="entry name" value="HATPase_c_2"/>
    <property type="match status" value="1"/>
</dbReference>
<dbReference type="RefSeq" id="WP_175588652.1">
    <property type="nucleotide sequence ID" value="NZ_JABWGN010000003.1"/>
</dbReference>
<dbReference type="InterPro" id="IPR036890">
    <property type="entry name" value="HATPase_C_sf"/>
</dbReference>
<dbReference type="AlphaFoldDB" id="A0A7Y6I441"/>
<feature type="domain" description="Histidine kinase/HSP90-like ATPase" evidence="2">
    <location>
        <begin position="16"/>
        <end position="127"/>
    </location>
</feature>
<name>A0A7Y6I441_9ACTN</name>
<dbReference type="InterPro" id="IPR003594">
    <property type="entry name" value="HATPase_dom"/>
</dbReference>
<dbReference type="CDD" id="cd16936">
    <property type="entry name" value="HATPase_RsbW-like"/>
    <property type="match status" value="1"/>
</dbReference>
<evidence type="ECO:0000313" key="4">
    <source>
        <dbReference type="Proteomes" id="UP000586042"/>
    </source>
</evidence>
<dbReference type="PANTHER" id="PTHR35526">
    <property type="entry name" value="ANTI-SIGMA-F FACTOR RSBW-RELATED"/>
    <property type="match status" value="1"/>
</dbReference>
<keyword evidence="4" id="KW-1185">Reference proteome</keyword>
<dbReference type="PANTHER" id="PTHR35526:SF3">
    <property type="entry name" value="ANTI-SIGMA-F FACTOR RSBW"/>
    <property type="match status" value="1"/>
</dbReference>
<dbReference type="GO" id="GO:0005524">
    <property type="term" value="F:ATP binding"/>
    <property type="evidence" value="ECO:0007669"/>
    <property type="project" value="UniProtKB-KW"/>
</dbReference>